<dbReference type="AlphaFoldDB" id="A0A2G3PG16"/>
<evidence type="ECO:0000313" key="9">
    <source>
        <dbReference type="Proteomes" id="UP000225108"/>
    </source>
</evidence>
<dbReference type="EMBL" id="PEBD01000012">
    <property type="protein sequence ID" value="PHV64748.1"/>
    <property type="molecule type" value="Genomic_DNA"/>
</dbReference>
<gene>
    <name evidence="8" type="ORF">CSW57_23520</name>
</gene>
<dbReference type="RefSeq" id="WP_099385010.1">
    <property type="nucleotide sequence ID" value="NZ_PEBD01000012.1"/>
</dbReference>
<dbReference type="PANTHER" id="PTHR30213:SF0">
    <property type="entry name" value="UPF0761 MEMBRANE PROTEIN YIHY"/>
    <property type="match status" value="1"/>
</dbReference>
<name>A0A2G3PG16_WILMA</name>
<proteinExistence type="predicted"/>
<dbReference type="InterPro" id="IPR017039">
    <property type="entry name" value="Virul_fac_BrkB"/>
</dbReference>
<accession>A0A2G3PG16</accession>
<evidence type="ECO:0000256" key="7">
    <source>
        <dbReference type="SAM" id="Phobius"/>
    </source>
</evidence>
<dbReference type="PANTHER" id="PTHR30213">
    <property type="entry name" value="INNER MEMBRANE PROTEIN YHJD"/>
    <property type="match status" value="1"/>
</dbReference>
<feature type="transmembrane region" description="Helical" evidence="7">
    <location>
        <begin position="222"/>
        <end position="240"/>
    </location>
</feature>
<dbReference type="Proteomes" id="UP000225108">
    <property type="component" value="Unassembled WGS sequence"/>
</dbReference>
<comment type="caution">
    <text evidence="8">The sequence shown here is derived from an EMBL/GenBank/DDBJ whole genome shotgun (WGS) entry which is preliminary data.</text>
</comment>
<keyword evidence="3 7" id="KW-0812">Transmembrane</keyword>
<feature type="transmembrane region" description="Helical" evidence="7">
    <location>
        <begin position="285"/>
        <end position="307"/>
    </location>
</feature>
<feature type="transmembrane region" description="Helical" evidence="7">
    <location>
        <begin position="71"/>
        <end position="91"/>
    </location>
</feature>
<evidence type="ECO:0000256" key="4">
    <source>
        <dbReference type="ARBA" id="ARBA00022989"/>
    </source>
</evidence>
<feature type="transmembrane region" description="Helical" evidence="7">
    <location>
        <begin position="252"/>
        <end position="273"/>
    </location>
</feature>
<keyword evidence="2" id="KW-1003">Cell membrane</keyword>
<keyword evidence="5 7" id="KW-0472">Membrane</keyword>
<evidence type="ECO:0000256" key="3">
    <source>
        <dbReference type="ARBA" id="ARBA00022692"/>
    </source>
</evidence>
<evidence type="ECO:0000256" key="1">
    <source>
        <dbReference type="ARBA" id="ARBA00004651"/>
    </source>
</evidence>
<dbReference type="Pfam" id="PF03631">
    <property type="entry name" value="Virul_fac_BrkB"/>
    <property type="match status" value="1"/>
</dbReference>
<evidence type="ECO:0000313" key="8">
    <source>
        <dbReference type="EMBL" id="PHV64748.1"/>
    </source>
</evidence>
<feature type="region of interest" description="Disordered" evidence="6">
    <location>
        <begin position="338"/>
        <end position="381"/>
    </location>
</feature>
<feature type="transmembrane region" description="Helical" evidence="7">
    <location>
        <begin position="176"/>
        <end position="202"/>
    </location>
</feature>
<evidence type="ECO:0000256" key="6">
    <source>
        <dbReference type="SAM" id="MobiDB-lite"/>
    </source>
</evidence>
<evidence type="ECO:0000256" key="2">
    <source>
        <dbReference type="ARBA" id="ARBA00022475"/>
    </source>
</evidence>
<keyword evidence="4 7" id="KW-1133">Transmembrane helix</keyword>
<comment type="subcellular location">
    <subcellularLocation>
        <location evidence="1">Cell membrane</location>
        <topology evidence="1">Multi-pass membrane protein</topology>
    </subcellularLocation>
</comment>
<dbReference type="GO" id="GO:0005886">
    <property type="term" value="C:plasma membrane"/>
    <property type="evidence" value="ECO:0007669"/>
    <property type="project" value="UniProtKB-SubCell"/>
</dbReference>
<protein>
    <submittedName>
        <fullName evidence="8">Ribonuclease BN</fullName>
    </submittedName>
</protein>
<feature type="region of interest" description="Disordered" evidence="6">
    <location>
        <begin position="1"/>
        <end position="37"/>
    </location>
</feature>
<organism evidence="8 9">
    <name type="scientific">Williamsia marianensis</name>
    <dbReference type="NCBI Taxonomy" id="85044"/>
    <lineage>
        <taxon>Bacteria</taxon>
        <taxon>Bacillati</taxon>
        <taxon>Actinomycetota</taxon>
        <taxon>Actinomycetes</taxon>
        <taxon>Mycobacteriales</taxon>
        <taxon>Nocardiaceae</taxon>
        <taxon>Williamsia</taxon>
    </lineage>
</organism>
<sequence>MLDTIAPPNDPQSEPAPKKPARGAHADPRDAPASRPPVLKTIPRLLWRTITKSWDDSIFAMSAQAAFWQTLSLPPLLLGILGSLGYIAGWFGPNTEQIISDRIIGFADRTFSQNVVDEIITPTVDNVLVSGRAEVISLGFLLSLWAGSSAMSSFVDSIVVAHGQHNVRHAVTQRLFALWLYVCFLILSVFTLPLVALGPTYVRQVVPDAWRETGSQLVDYGYFPAVAVLLLIGLTTLYRVALANPLPWHRLLCGALLAGAVFWLASAVLRWYLSIITQTGYSYGALATPIAFLLFTFFLGFAIVIGAEFNAIVQETWPANPSKIDQVRDWVSAQTSDITDQLKTVPKRLPTGPIRKPDLETTEPPQSPQAAAPDRPLDSER</sequence>
<evidence type="ECO:0000256" key="5">
    <source>
        <dbReference type="ARBA" id="ARBA00023136"/>
    </source>
</evidence>
<reference evidence="8 9" key="1">
    <citation type="submission" date="2017-10" db="EMBL/GenBank/DDBJ databases">
        <title>The draft genome sequence of Williamsia sp. BULT 1.1 isolated from the semi-arid grassland soils from South Africa.</title>
        <authorList>
            <person name="Kabwe M.H."/>
            <person name="Govender N."/>
            <person name="Mutseka Lunga P."/>
            <person name="Vikram S."/>
            <person name="Makhalanyane T.P."/>
        </authorList>
    </citation>
    <scope>NUCLEOTIDE SEQUENCE [LARGE SCALE GENOMIC DNA]</scope>
    <source>
        <strain evidence="8 9">BULT 1.1</strain>
    </source>
</reference>